<dbReference type="OrthoDB" id="5593278at2759"/>
<gene>
    <name evidence="1" type="ORF">TD95_002470</name>
</gene>
<name>A0A0F4Z959_9PEZI</name>
<dbReference type="PANTHER" id="PTHR31051">
    <property type="entry name" value="PROTEASOME ASSEMBLY CHAPERONE 3"/>
    <property type="match status" value="1"/>
</dbReference>
<dbReference type="InterPro" id="IPR018788">
    <property type="entry name" value="Proteasome_assmbl_chp_3"/>
</dbReference>
<evidence type="ECO:0000313" key="1">
    <source>
        <dbReference type="EMBL" id="KKA27047.1"/>
    </source>
</evidence>
<keyword evidence="2" id="KW-1185">Reference proteome</keyword>
<protein>
    <recommendedName>
        <fullName evidence="3">Proteasome assembly chaperone 3</fullName>
    </recommendedName>
</protein>
<dbReference type="AlphaFoldDB" id="A0A0F4Z959"/>
<comment type="caution">
    <text evidence="1">The sequence shown here is derived from an EMBL/GenBank/DDBJ whole genome shotgun (WGS) entry which is preliminary data.</text>
</comment>
<dbReference type="GO" id="GO:0043248">
    <property type="term" value="P:proteasome assembly"/>
    <property type="evidence" value="ECO:0007669"/>
    <property type="project" value="InterPro"/>
</dbReference>
<dbReference type="EMBL" id="LAEV01001908">
    <property type="protein sequence ID" value="KKA27047.1"/>
    <property type="molecule type" value="Genomic_DNA"/>
</dbReference>
<evidence type="ECO:0008006" key="3">
    <source>
        <dbReference type="Google" id="ProtNLM"/>
    </source>
</evidence>
<proteinExistence type="predicted"/>
<dbReference type="PANTHER" id="PTHR31051:SF1">
    <property type="entry name" value="PROTEASOME ASSEMBLY CHAPERONE 3"/>
    <property type="match status" value="1"/>
</dbReference>
<dbReference type="Proteomes" id="UP000033483">
    <property type="component" value="Unassembled WGS sequence"/>
</dbReference>
<dbReference type="Gene3D" id="3.30.230.90">
    <property type="match status" value="1"/>
</dbReference>
<reference evidence="1 2" key="1">
    <citation type="submission" date="2015-03" db="EMBL/GenBank/DDBJ databases">
        <authorList>
            <person name="Radwan O."/>
            <person name="Al-Naeli F.A."/>
            <person name="Rendon G.A."/>
            <person name="Fields C."/>
        </authorList>
    </citation>
    <scope>NUCLEOTIDE SEQUENCE [LARGE SCALE GENOMIC DNA]</scope>
    <source>
        <strain evidence="1">CR-DP1</strain>
    </source>
</reference>
<accession>A0A0F4Z959</accession>
<evidence type="ECO:0000313" key="2">
    <source>
        <dbReference type="Proteomes" id="UP000033483"/>
    </source>
</evidence>
<organism evidence="1 2">
    <name type="scientific">Thielaviopsis punctulata</name>
    <dbReference type="NCBI Taxonomy" id="72032"/>
    <lineage>
        <taxon>Eukaryota</taxon>
        <taxon>Fungi</taxon>
        <taxon>Dikarya</taxon>
        <taxon>Ascomycota</taxon>
        <taxon>Pezizomycotina</taxon>
        <taxon>Sordariomycetes</taxon>
        <taxon>Hypocreomycetidae</taxon>
        <taxon>Microascales</taxon>
        <taxon>Ceratocystidaceae</taxon>
        <taxon>Thielaviopsis</taxon>
    </lineage>
</organism>
<sequence length="148" mass="15871">MDLLQDPVDTPFPAKSRAVVASVHGIPTEACVRVFTDKIMLTLSQDGRLAQWIQVPIRATPAAMAGLTLAHPRADMLPGSHISPTTLLGGGGSQREMAGHLLASQIANYISLRSPEDERTLLLGLGLRELQASQEGLLDVMELVQQVI</sequence>
<dbReference type="InterPro" id="IPR053720">
    <property type="entry name" value="Psm_Assembly_Chaperone"/>
</dbReference>